<proteinExistence type="inferred from homology"/>
<dbReference type="PANTHER" id="PTHR43477:SF1">
    <property type="entry name" value="DIHYDROANTICAPSIN 7-DEHYDROGENASE"/>
    <property type="match status" value="1"/>
</dbReference>
<dbReference type="InterPro" id="IPR002347">
    <property type="entry name" value="SDR_fam"/>
</dbReference>
<dbReference type="GO" id="GO:0016491">
    <property type="term" value="F:oxidoreductase activity"/>
    <property type="evidence" value="ECO:0007669"/>
    <property type="project" value="UniProtKB-KW"/>
</dbReference>
<dbReference type="InterPro" id="IPR051122">
    <property type="entry name" value="SDR_DHRS6-like"/>
</dbReference>
<gene>
    <name evidence="3" type="ORF">Ga0074812_1403</name>
</gene>
<name>A0A0S4QXP9_9ACTN</name>
<dbReference type="Gene3D" id="3.40.50.720">
    <property type="entry name" value="NAD(P)-binding Rossmann-like Domain"/>
    <property type="match status" value="1"/>
</dbReference>
<dbReference type="AlphaFoldDB" id="A0A0S4QXP9"/>
<reference evidence="4" key="1">
    <citation type="submission" date="2015-11" db="EMBL/GenBank/DDBJ databases">
        <authorList>
            <person name="Varghese N."/>
        </authorList>
    </citation>
    <scope>NUCLEOTIDE SEQUENCE [LARGE SCALE GENOMIC DNA]</scope>
    <source>
        <strain evidence="4">DSM 45899</strain>
    </source>
</reference>
<dbReference type="PRINTS" id="PR00081">
    <property type="entry name" value="GDHRDH"/>
</dbReference>
<sequence>MSLFDAFRFDGKRILVVGGATGMGASAAELALSAGAEVVVMDHAAVTLAGATAITVNLADTDSIDAAVEECGGPVHAVLSCAGVADGTPGIEKINFLGHRYLIERLLAADALPAGSAIGFISSAVGLGWEKNLPELREYLAITDVEKASAWAVEHGRASYLWSKQTVCAYVASEALPLLKRGIRINAICPGPTETPLAQANKETWLGFGADYRAEIGIEAATSLEQAYPLLFLCSEAAAAITGITVITDSGYFSAGVTESFPAAAAAVKFVLSL</sequence>
<keyword evidence="2" id="KW-0560">Oxidoreductase</keyword>
<evidence type="ECO:0000256" key="2">
    <source>
        <dbReference type="ARBA" id="ARBA00023002"/>
    </source>
</evidence>
<dbReference type="Proteomes" id="UP000198802">
    <property type="component" value="Unassembled WGS sequence"/>
</dbReference>
<protein>
    <submittedName>
        <fullName evidence="3">NAD(P)-dependent dehydrogenase, short-chain alcohol dehydrogenase family</fullName>
    </submittedName>
</protein>
<accession>A0A0S4QXP9</accession>
<dbReference type="RefSeq" id="WP_091285296.1">
    <property type="nucleotide sequence ID" value="NZ_FAOZ01000040.1"/>
</dbReference>
<dbReference type="SUPFAM" id="SSF51735">
    <property type="entry name" value="NAD(P)-binding Rossmann-fold domains"/>
    <property type="match status" value="1"/>
</dbReference>
<keyword evidence="4" id="KW-1185">Reference proteome</keyword>
<dbReference type="Pfam" id="PF13561">
    <property type="entry name" value="adh_short_C2"/>
    <property type="match status" value="1"/>
</dbReference>
<comment type="similarity">
    <text evidence="1">Belongs to the short-chain dehydrogenases/reductases (SDR) family.</text>
</comment>
<evidence type="ECO:0000313" key="4">
    <source>
        <dbReference type="Proteomes" id="UP000198802"/>
    </source>
</evidence>
<dbReference type="EMBL" id="FAOZ01000040">
    <property type="protein sequence ID" value="CUU60427.1"/>
    <property type="molecule type" value="Genomic_DNA"/>
</dbReference>
<dbReference type="PANTHER" id="PTHR43477">
    <property type="entry name" value="DIHYDROANTICAPSIN 7-DEHYDROGENASE"/>
    <property type="match status" value="1"/>
</dbReference>
<organism evidence="3 4">
    <name type="scientific">Parafrankia irregularis</name>
    <dbReference type="NCBI Taxonomy" id="795642"/>
    <lineage>
        <taxon>Bacteria</taxon>
        <taxon>Bacillati</taxon>
        <taxon>Actinomycetota</taxon>
        <taxon>Actinomycetes</taxon>
        <taxon>Frankiales</taxon>
        <taxon>Frankiaceae</taxon>
        <taxon>Parafrankia</taxon>
    </lineage>
</organism>
<evidence type="ECO:0000313" key="3">
    <source>
        <dbReference type="EMBL" id="CUU60427.1"/>
    </source>
</evidence>
<evidence type="ECO:0000256" key="1">
    <source>
        <dbReference type="ARBA" id="ARBA00006484"/>
    </source>
</evidence>
<dbReference type="InterPro" id="IPR036291">
    <property type="entry name" value="NAD(P)-bd_dom_sf"/>
</dbReference>